<dbReference type="InterPro" id="IPR035911">
    <property type="entry name" value="MurE/MurF_N"/>
</dbReference>
<keyword evidence="7 8" id="KW-0131">Cell cycle</keyword>
<keyword evidence="7 8" id="KW-0132">Cell division</keyword>
<evidence type="ECO:0000256" key="6">
    <source>
        <dbReference type="ARBA" id="ARBA00023316"/>
    </source>
</evidence>
<gene>
    <name evidence="7" type="primary">murE</name>
    <name evidence="11" type="ORF">CAC02_05595</name>
</gene>
<dbReference type="EMBL" id="NETH01000021">
    <property type="protein sequence ID" value="RCW16989.1"/>
    <property type="molecule type" value="Genomic_DNA"/>
</dbReference>
<comment type="pathway">
    <text evidence="1 7 8">Cell wall biogenesis; peptidoglycan biosynthesis.</text>
</comment>
<comment type="caution">
    <text evidence="11">The sequence shown here is derived from an EMBL/GenBank/DDBJ whole genome shotgun (WGS) entry which is preliminary data.</text>
</comment>
<comment type="caution">
    <text evidence="7">Lacks conserved residue(s) required for the propagation of feature annotation.</text>
</comment>
<feature type="short sequence motif" description="L-lysine recognition motif" evidence="7">
    <location>
        <begin position="405"/>
        <end position="408"/>
    </location>
</feature>
<dbReference type="PANTHER" id="PTHR23135:SF4">
    <property type="entry name" value="UDP-N-ACETYLMURAMOYL-L-ALANYL-D-GLUTAMATE--2,6-DIAMINOPIMELATE LIGASE MURE HOMOLOG, CHLOROPLASTIC"/>
    <property type="match status" value="1"/>
</dbReference>
<keyword evidence="4 7" id="KW-0133">Cell shape</keyword>
<feature type="modified residue" description="N6-carboxylysine" evidence="7">
    <location>
        <position position="230"/>
    </location>
</feature>
<feature type="domain" description="Mur ligase central" evidence="10">
    <location>
        <begin position="118"/>
        <end position="309"/>
    </location>
</feature>
<evidence type="ECO:0000256" key="2">
    <source>
        <dbReference type="ARBA" id="ARBA00005898"/>
    </source>
</evidence>
<protein>
    <recommendedName>
        <fullName evidence="7">UDP-N-acetylmuramoyl-L-alanyl-D-glutamate--L-lysine ligase</fullName>
        <ecNumber evidence="7">6.3.2.7</ecNumber>
    </recommendedName>
    <alternativeName>
        <fullName evidence="7">L-lysine-adding enzyme</fullName>
    </alternativeName>
    <alternativeName>
        <fullName evidence="7">UDP-MurNAc-L-Ala-D-Glu:L-Lys ligase</fullName>
    </alternativeName>
    <alternativeName>
        <fullName evidence="7">UDP-MurNAc-tripeptide synthetase</fullName>
    </alternativeName>
    <alternativeName>
        <fullName evidence="7">UDP-N-acetylmuramyl-tripeptide synthetase</fullName>
    </alternativeName>
</protein>
<evidence type="ECO:0000256" key="5">
    <source>
        <dbReference type="ARBA" id="ARBA00022984"/>
    </source>
</evidence>
<dbReference type="Pfam" id="PF08245">
    <property type="entry name" value="Mur_ligase_M"/>
    <property type="match status" value="1"/>
</dbReference>
<dbReference type="GO" id="GO:0000287">
    <property type="term" value="F:magnesium ion binding"/>
    <property type="evidence" value="ECO:0007669"/>
    <property type="project" value="UniProtKB-UniRule"/>
</dbReference>
<dbReference type="Gene3D" id="3.90.190.20">
    <property type="entry name" value="Mur ligase, C-terminal domain"/>
    <property type="match status" value="1"/>
</dbReference>
<evidence type="ECO:0000313" key="12">
    <source>
        <dbReference type="Proteomes" id="UP000253215"/>
    </source>
</evidence>
<comment type="catalytic activity">
    <reaction evidence="7">
        <text>UDP-N-acetyl-alpha-D-muramoyl-L-alanyl-D-glutamate + L-lysine + ATP = UDP-N-acetyl-alpha-D-muramoyl-L-alanyl-gamma-D-glutamyl-L-lysine + ADP + phosphate + H(+)</text>
        <dbReference type="Rhea" id="RHEA:17969"/>
        <dbReference type="ChEBI" id="CHEBI:15378"/>
        <dbReference type="ChEBI" id="CHEBI:30616"/>
        <dbReference type="ChEBI" id="CHEBI:32551"/>
        <dbReference type="ChEBI" id="CHEBI:43474"/>
        <dbReference type="ChEBI" id="CHEBI:83900"/>
        <dbReference type="ChEBI" id="CHEBI:83903"/>
        <dbReference type="ChEBI" id="CHEBI:456216"/>
        <dbReference type="EC" id="6.3.2.7"/>
    </reaction>
</comment>
<dbReference type="UniPathway" id="UPA00219"/>
<feature type="binding site" evidence="7">
    <location>
        <position position="43"/>
    </location>
    <ligand>
        <name>UDP-N-acetyl-alpha-D-muramoyl-L-alanyl-D-glutamate</name>
        <dbReference type="ChEBI" id="CHEBI:83900"/>
    </ligand>
</feature>
<keyword evidence="5 7" id="KW-0573">Peptidoglycan synthesis</keyword>
<dbReference type="EC" id="6.3.2.7" evidence="7"/>
<dbReference type="InterPro" id="IPR036615">
    <property type="entry name" value="Mur_ligase_C_dom_sf"/>
</dbReference>
<keyword evidence="6 7" id="KW-0961">Cell wall biogenesis/degradation</keyword>
<dbReference type="GO" id="GO:0009252">
    <property type="term" value="P:peptidoglycan biosynthetic process"/>
    <property type="evidence" value="ECO:0007669"/>
    <property type="project" value="UniProtKB-UniRule"/>
</dbReference>
<dbReference type="NCBIfam" id="TIGR01085">
    <property type="entry name" value="murE"/>
    <property type="match status" value="1"/>
</dbReference>
<comment type="cofactor">
    <cofactor evidence="7">
        <name>Mg(2+)</name>
        <dbReference type="ChEBI" id="CHEBI:18420"/>
    </cofactor>
</comment>
<dbReference type="SUPFAM" id="SSF53244">
    <property type="entry name" value="MurD-like peptide ligases, peptide-binding domain"/>
    <property type="match status" value="1"/>
</dbReference>
<name>A0A368UDF5_9STRE</name>
<dbReference type="GO" id="GO:0005737">
    <property type="term" value="C:cytoplasm"/>
    <property type="evidence" value="ECO:0007669"/>
    <property type="project" value="UniProtKB-SubCell"/>
</dbReference>
<proteinExistence type="inferred from homology"/>
<dbReference type="GO" id="GO:0051301">
    <property type="term" value="P:cell division"/>
    <property type="evidence" value="ECO:0007669"/>
    <property type="project" value="UniProtKB-KW"/>
</dbReference>
<keyword evidence="3 7" id="KW-0436">Ligase</keyword>
<comment type="similarity">
    <text evidence="2 7">Belongs to the MurCDEF family. MurE subfamily.</text>
</comment>
<keyword evidence="7" id="KW-0963">Cytoplasm</keyword>
<comment type="PTM">
    <text evidence="7">Carboxylation is probably crucial for Mg(2+) binding and, consequently, for the gamma-phosphate positioning of ATP.</text>
</comment>
<dbReference type="Proteomes" id="UP000253215">
    <property type="component" value="Unassembled WGS sequence"/>
</dbReference>
<evidence type="ECO:0000256" key="4">
    <source>
        <dbReference type="ARBA" id="ARBA00022960"/>
    </source>
</evidence>
<evidence type="ECO:0000313" key="11">
    <source>
        <dbReference type="EMBL" id="RCW16989.1"/>
    </source>
</evidence>
<keyword evidence="7" id="KW-0547">Nucleotide-binding</keyword>
<sequence>MITLEKTLDILKNDHNFREMIFHNHYSLDWKENPSFSKISFDSREADKSTLFFAKGATFKKEYLEQAIENGLTFYVSQVDYELDIPAIIVTDIKKAMSLIAMEFYGHPENDLKIIAFTGTKGKTTAAYFAYNILKQSHRPAMLSTMNTTLDGKTFFKSTLTTPESLDLFKMMATAVQNGMTHLIMEVSSQAYLVERVYGLTFDVGAFLNISPDHIGPIEHPTFEDYFYHKRLLMANSKAVVVNAGMDYFDVVAQQVANTPHDFYGKGSDNTIENGRAFDFDVTGKLAGHYDIQLIGSFNQENAVAAGLACLRLGTSLADIQKGIAQTSVPGRMEVITQTNGAKVFVDYAHNGDSLEKLLSVVEEHQKGDLHLILGATGNKGESRRADFARVINAHPNLHVILTADDPNYEDPQAIAEEIASQVTRPLDIQVDREKAISQALARTNNETDAVIIAGKGADAYQIVNGERTAYAGDLNIAKNYLN</sequence>
<feature type="binding site" evidence="7">
    <location>
        <begin position="161"/>
        <end position="162"/>
    </location>
    <ligand>
        <name>UDP-N-acetyl-alpha-D-muramoyl-L-alanyl-D-glutamate</name>
        <dbReference type="ChEBI" id="CHEBI:83900"/>
    </ligand>
</feature>
<feature type="domain" description="Mur ligase C-terminal" evidence="9">
    <location>
        <begin position="331"/>
        <end position="457"/>
    </location>
</feature>
<accession>A0A368UDF5</accession>
<feature type="binding site" evidence="7">
    <location>
        <begin position="119"/>
        <end position="125"/>
    </location>
    <ligand>
        <name>ATP</name>
        <dbReference type="ChEBI" id="CHEBI:30616"/>
    </ligand>
</feature>
<dbReference type="InterPro" id="IPR036565">
    <property type="entry name" value="Mur-like_cat_sf"/>
</dbReference>
<dbReference type="GO" id="GO:0071555">
    <property type="term" value="P:cell wall organization"/>
    <property type="evidence" value="ECO:0007669"/>
    <property type="project" value="UniProtKB-KW"/>
</dbReference>
<evidence type="ECO:0000256" key="7">
    <source>
        <dbReference type="HAMAP-Rule" id="MF_00208"/>
    </source>
</evidence>
<reference evidence="11 12" key="1">
    <citation type="journal article" date="2018" name="Sci. Rep.">
        <title>Network-guided genomic and metagenomic analysis of the faecal microbiota of the critically endangered kakapo.</title>
        <authorList>
            <person name="Waite D.W."/>
            <person name="Dsouza M."/>
            <person name="Sekiguchi Y."/>
            <person name="Hugenholtz P."/>
            <person name="Taylor M.W."/>
        </authorList>
    </citation>
    <scope>NUCLEOTIDE SEQUENCE [LARGE SCALE GENOMIC DNA]</scope>
    <source>
        <strain evidence="11 12">BI02</strain>
    </source>
</reference>
<organism evidence="11 12">
    <name type="scientific">Streptococcus gallolyticus</name>
    <dbReference type="NCBI Taxonomy" id="315405"/>
    <lineage>
        <taxon>Bacteria</taxon>
        <taxon>Bacillati</taxon>
        <taxon>Bacillota</taxon>
        <taxon>Bacilli</taxon>
        <taxon>Lactobacillales</taxon>
        <taxon>Streptococcaceae</taxon>
        <taxon>Streptococcus</taxon>
    </lineage>
</organism>
<dbReference type="InterPro" id="IPR005761">
    <property type="entry name" value="UDP-N-AcMur-Glu-dNH2Pim_ligase"/>
</dbReference>
<keyword evidence="7" id="KW-0460">Magnesium</keyword>
<evidence type="ECO:0000256" key="1">
    <source>
        <dbReference type="ARBA" id="ARBA00004752"/>
    </source>
</evidence>
<dbReference type="InterPro" id="IPR013221">
    <property type="entry name" value="Mur_ligase_cen"/>
</dbReference>
<dbReference type="GO" id="GO:0047482">
    <property type="term" value="F:UDP-N-acetylmuramoyl-L-alanyl-D-glutamate-L-lysine ligase activity"/>
    <property type="evidence" value="ECO:0007669"/>
    <property type="project" value="UniProtKB-UniRule"/>
</dbReference>
<evidence type="ECO:0000256" key="3">
    <source>
        <dbReference type="ARBA" id="ARBA00022598"/>
    </source>
</evidence>
<dbReference type="NCBIfam" id="NF010628">
    <property type="entry name" value="PRK14022.1"/>
    <property type="match status" value="1"/>
</dbReference>
<keyword evidence="7" id="KW-0067">ATP-binding</keyword>
<evidence type="ECO:0000259" key="9">
    <source>
        <dbReference type="Pfam" id="PF02875"/>
    </source>
</evidence>
<feature type="binding site" evidence="7">
    <location>
        <position position="188"/>
    </location>
    <ligand>
        <name>UDP-N-acetyl-alpha-D-muramoyl-L-alanyl-D-glutamate</name>
        <dbReference type="ChEBI" id="CHEBI:83900"/>
    </ligand>
</feature>
<evidence type="ECO:0000259" key="10">
    <source>
        <dbReference type="Pfam" id="PF08245"/>
    </source>
</evidence>
<dbReference type="Pfam" id="PF02875">
    <property type="entry name" value="Mur_ligase_C"/>
    <property type="match status" value="1"/>
</dbReference>
<dbReference type="InterPro" id="IPR004101">
    <property type="entry name" value="Mur_ligase_C"/>
</dbReference>
<dbReference type="SUPFAM" id="SSF63418">
    <property type="entry name" value="MurE/MurF N-terminal domain"/>
    <property type="match status" value="1"/>
</dbReference>
<comment type="subcellular location">
    <subcellularLocation>
        <location evidence="7 8">Cytoplasm</location>
    </subcellularLocation>
</comment>
<dbReference type="AlphaFoldDB" id="A0A368UDF5"/>
<dbReference type="GO" id="GO:0005524">
    <property type="term" value="F:ATP binding"/>
    <property type="evidence" value="ECO:0007669"/>
    <property type="project" value="UniProtKB-UniRule"/>
</dbReference>
<evidence type="ECO:0000256" key="8">
    <source>
        <dbReference type="RuleBase" id="RU004135"/>
    </source>
</evidence>
<dbReference type="HAMAP" id="MF_00208">
    <property type="entry name" value="MurE"/>
    <property type="match status" value="1"/>
</dbReference>
<comment type="function">
    <text evidence="7">Catalyzes the addition of L-lysine to the nucleotide precursor UDP-N-acetylmuramoyl-L-alanyl-D-glutamate (UMAG) in the biosynthesis of bacterial cell-wall peptidoglycan.</text>
</comment>
<dbReference type="GO" id="GO:0008360">
    <property type="term" value="P:regulation of cell shape"/>
    <property type="evidence" value="ECO:0007669"/>
    <property type="project" value="UniProtKB-KW"/>
</dbReference>
<feature type="binding site" evidence="7">
    <location>
        <position position="196"/>
    </location>
    <ligand>
        <name>UDP-N-acetyl-alpha-D-muramoyl-L-alanyl-D-glutamate</name>
        <dbReference type="ChEBI" id="CHEBI:83900"/>
    </ligand>
</feature>
<dbReference type="PANTHER" id="PTHR23135">
    <property type="entry name" value="MUR LIGASE FAMILY MEMBER"/>
    <property type="match status" value="1"/>
</dbReference>
<dbReference type="Gene3D" id="3.40.1190.10">
    <property type="entry name" value="Mur-like, catalytic domain"/>
    <property type="match status" value="1"/>
</dbReference>
<dbReference type="Gene3D" id="3.40.1390.10">
    <property type="entry name" value="MurE/MurF, N-terminal domain"/>
    <property type="match status" value="1"/>
</dbReference>
<dbReference type="SUPFAM" id="SSF53623">
    <property type="entry name" value="MurD-like peptide ligases, catalytic domain"/>
    <property type="match status" value="1"/>
</dbReference>